<dbReference type="EMBL" id="WMQV01000027">
    <property type="protein sequence ID" value="MTL94940.1"/>
    <property type="molecule type" value="Genomic_DNA"/>
</dbReference>
<comment type="caution">
    <text evidence="1">The sequence shown here is derived from an EMBL/GenBank/DDBJ whole genome shotgun (WGS) entry which is preliminary data.</text>
</comment>
<organism evidence="1">
    <name type="scientific">Turicibacter sanguinis</name>
    <dbReference type="NCBI Taxonomy" id="154288"/>
    <lineage>
        <taxon>Bacteria</taxon>
        <taxon>Bacillati</taxon>
        <taxon>Bacillota</taxon>
        <taxon>Erysipelotrichia</taxon>
        <taxon>Erysipelotrichales</taxon>
        <taxon>Turicibacteraceae</taxon>
        <taxon>Turicibacter</taxon>
    </lineage>
</organism>
<sequence length="79" mass="8845">MKKWEKPRMLNLGLAMTKTVYGNGGGNGGGTKPGNQNHGCKYCHQCFQSTEEVRIHIQKDHEGLDPDFYIIKNASFCKS</sequence>
<name>A0A6G2CF70_9FIRM</name>
<reference evidence="1" key="1">
    <citation type="journal article" date="2019" name="Nat. Med.">
        <title>A library of human gut bacterial isolates paired with longitudinal multiomics data enables mechanistic microbiome research.</title>
        <authorList>
            <person name="Poyet M."/>
            <person name="Groussin M."/>
            <person name="Gibbons S.M."/>
            <person name="Avila-Pacheco J."/>
            <person name="Jiang X."/>
            <person name="Kearney S.M."/>
            <person name="Perrotta A.R."/>
            <person name="Berdy B."/>
            <person name="Zhao S."/>
            <person name="Lieberman T.D."/>
            <person name="Swanson P.K."/>
            <person name="Smith M."/>
            <person name="Roesemann S."/>
            <person name="Alexander J.E."/>
            <person name="Rich S.A."/>
            <person name="Livny J."/>
            <person name="Vlamakis H."/>
            <person name="Clish C."/>
            <person name="Bullock K."/>
            <person name="Deik A."/>
            <person name="Scott J."/>
            <person name="Pierce K.A."/>
            <person name="Xavier R.J."/>
            <person name="Alm E.J."/>
        </authorList>
    </citation>
    <scope>NUCLEOTIDE SEQUENCE</scope>
    <source>
        <strain evidence="1">BIOML-A179</strain>
    </source>
</reference>
<dbReference type="RefSeq" id="WP_129821721.1">
    <property type="nucleotide sequence ID" value="NZ_RCYV01000024.1"/>
</dbReference>
<protein>
    <submittedName>
        <fullName evidence="1">Uncharacterized protein</fullName>
    </submittedName>
</protein>
<evidence type="ECO:0000313" key="1">
    <source>
        <dbReference type="EMBL" id="MTL94940.1"/>
    </source>
</evidence>
<dbReference type="AlphaFoldDB" id="A0A6G2CF70"/>
<accession>A0A6G2CF70</accession>
<dbReference type="PROSITE" id="PS00028">
    <property type="entry name" value="ZINC_FINGER_C2H2_1"/>
    <property type="match status" value="1"/>
</dbReference>
<dbReference type="InterPro" id="IPR013087">
    <property type="entry name" value="Znf_C2H2_type"/>
</dbReference>
<dbReference type="PROSITE" id="PS50157">
    <property type="entry name" value="ZINC_FINGER_C2H2_2"/>
    <property type="match status" value="1"/>
</dbReference>
<proteinExistence type="predicted"/>
<gene>
    <name evidence="1" type="ORF">GMA64_10405</name>
</gene>